<dbReference type="Pfam" id="PF01557">
    <property type="entry name" value="FAA_hydrolase"/>
    <property type="match status" value="1"/>
</dbReference>
<feature type="domain" description="Fumarylacetoacetase-like C-terminal" evidence="2">
    <location>
        <begin position="96"/>
        <end position="260"/>
    </location>
</feature>
<dbReference type="STRING" id="574650.SAMN04487966_107100"/>
<dbReference type="PANTHER" id="PTHR30143:SF0">
    <property type="entry name" value="2-KETO-4-PENTENOATE HYDRATASE"/>
    <property type="match status" value="1"/>
</dbReference>
<dbReference type="Gene3D" id="3.90.850.10">
    <property type="entry name" value="Fumarylacetoacetase-like, C-terminal domain"/>
    <property type="match status" value="1"/>
</dbReference>
<dbReference type="SUPFAM" id="SSF56529">
    <property type="entry name" value="FAH"/>
    <property type="match status" value="1"/>
</dbReference>
<sequence>MLDRQTHVKIADELHQAGQDRKPVPLLTARYPEMEIEDSYAVQGIWAQRQQESGRKKVGHKIGLTSKAMQDATGITEPDYGVIFDDMVMESGHVYEWARYTHPRVEMELAFVLKDPLSGPGVNLFDVLRATEYVVPALEILDSRIEMEGRTITDTISDNAAMGAMVIGGNPVKPDAVDLRWVCGMLSRNEEIVETGVAAGVLNHPGNGVHWLANRIAGHGDVLEAGEIILAGSFTRPMWVYAGDTVYADYGPLGTVTCRFE</sequence>
<organism evidence="3 4">
    <name type="scientific">Micrococcus terreus</name>
    <dbReference type="NCBI Taxonomy" id="574650"/>
    <lineage>
        <taxon>Bacteria</taxon>
        <taxon>Bacillati</taxon>
        <taxon>Actinomycetota</taxon>
        <taxon>Actinomycetes</taxon>
        <taxon>Micrococcales</taxon>
        <taxon>Micrococcaceae</taxon>
        <taxon>Micrococcus</taxon>
    </lineage>
</organism>
<dbReference type="InterPro" id="IPR050772">
    <property type="entry name" value="Hydratase-Decarb/MhpD_sf"/>
</dbReference>
<proteinExistence type="predicted"/>
<dbReference type="OrthoDB" id="9792137at2"/>
<reference evidence="3 4" key="1">
    <citation type="submission" date="2016-10" db="EMBL/GenBank/DDBJ databases">
        <authorList>
            <person name="de Groot N.N."/>
        </authorList>
    </citation>
    <scope>NUCLEOTIDE SEQUENCE [LARGE SCALE GENOMIC DNA]</scope>
    <source>
        <strain evidence="3 4">CGMCC 1.7054</strain>
    </source>
</reference>
<evidence type="ECO:0000313" key="4">
    <source>
        <dbReference type="Proteomes" id="UP000198881"/>
    </source>
</evidence>
<dbReference type="PANTHER" id="PTHR30143">
    <property type="entry name" value="ACID HYDRATASE"/>
    <property type="match status" value="1"/>
</dbReference>
<protein>
    <submittedName>
        <fullName evidence="3">2-oxohept-3-enedioate hydratase</fullName>
    </submittedName>
</protein>
<evidence type="ECO:0000259" key="2">
    <source>
        <dbReference type="Pfam" id="PF01557"/>
    </source>
</evidence>
<evidence type="ECO:0000256" key="1">
    <source>
        <dbReference type="ARBA" id="ARBA00023239"/>
    </source>
</evidence>
<keyword evidence="4" id="KW-1185">Reference proteome</keyword>
<dbReference type="GO" id="GO:0008684">
    <property type="term" value="F:2-oxopent-4-enoate hydratase activity"/>
    <property type="evidence" value="ECO:0007669"/>
    <property type="project" value="TreeGrafter"/>
</dbReference>
<dbReference type="InterPro" id="IPR036663">
    <property type="entry name" value="Fumarylacetoacetase_C_sf"/>
</dbReference>
<name>A0A1I7MNJ9_9MICC</name>
<gene>
    <name evidence="3" type="ORF">SAMN04487966_107100</name>
</gene>
<evidence type="ECO:0000313" key="3">
    <source>
        <dbReference type="EMBL" id="SFV23459.1"/>
    </source>
</evidence>
<dbReference type="InterPro" id="IPR011234">
    <property type="entry name" value="Fumarylacetoacetase-like_C"/>
</dbReference>
<accession>A0A1I7MNJ9</accession>
<keyword evidence="1" id="KW-0456">Lyase</keyword>
<dbReference type="RefSeq" id="WP_091697732.1">
    <property type="nucleotide sequence ID" value="NZ_FPCG01000007.1"/>
</dbReference>
<dbReference type="GO" id="GO:0005737">
    <property type="term" value="C:cytoplasm"/>
    <property type="evidence" value="ECO:0007669"/>
    <property type="project" value="TreeGrafter"/>
</dbReference>
<dbReference type="EMBL" id="FPCG01000007">
    <property type="protein sequence ID" value="SFV23459.1"/>
    <property type="molecule type" value="Genomic_DNA"/>
</dbReference>
<dbReference type="AlphaFoldDB" id="A0A1I7MNJ9"/>
<dbReference type="Proteomes" id="UP000198881">
    <property type="component" value="Unassembled WGS sequence"/>
</dbReference>